<evidence type="ECO:0000256" key="2">
    <source>
        <dbReference type="ARBA" id="ARBA00009260"/>
    </source>
</evidence>
<evidence type="ECO:0000256" key="5">
    <source>
        <dbReference type="ARBA" id="ARBA00022759"/>
    </source>
</evidence>
<reference evidence="8" key="1">
    <citation type="submission" date="2018-06" db="EMBL/GenBank/DDBJ databases">
        <authorList>
            <consortium name="Pathogen Informatics"/>
        </authorList>
    </citation>
    <scope>NUCLEOTIDE SEQUENCE</scope>
    <source>
        <strain evidence="8">NCTC11678</strain>
    </source>
</reference>
<name>A0A509A9L4_KLEPN</name>
<keyword evidence="4" id="KW-0540">Nuclease</keyword>
<evidence type="ECO:0000256" key="1">
    <source>
        <dbReference type="ARBA" id="ARBA00003293"/>
    </source>
</evidence>
<dbReference type="InterPro" id="IPR008766">
    <property type="entry name" value="Replication_gene_A-like"/>
</dbReference>
<keyword evidence="3" id="KW-0235">DNA replication</keyword>
<keyword evidence="5" id="KW-0255">Endonuclease</keyword>
<dbReference type="Pfam" id="PF05840">
    <property type="entry name" value="Phage_GPA"/>
    <property type="match status" value="1"/>
</dbReference>
<comment type="function">
    <text evidence="1">Possible endonuclease which induces a single-strand cut and initiates DNA replication.</text>
</comment>
<dbReference type="GO" id="GO:0006260">
    <property type="term" value="P:DNA replication"/>
    <property type="evidence" value="ECO:0007669"/>
    <property type="project" value="UniProtKB-KW"/>
</dbReference>
<evidence type="ECO:0000256" key="4">
    <source>
        <dbReference type="ARBA" id="ARBA00022722"/>
    </source>
</evidence>
<organism evidence="8">
    <name type="scientific">Klebsiella pneumoniae</name>
    <dbReference type="NCBI Taxonomy" id="573"/>
    <lineage>
        <taxon>Bacteria</taxon>
        <taxon>Pseudomonadati</taxon>
        <taxon>Pseudomonadota</taxon>
        <taxon>Gammaproteobacteria</taxon>
        <taxon>Enterobacterales</taxon>
        <taxon>Enterobacteriaceae</taxon>
        <taxon>Klebsiella/Raoultella group</taxon>
        <taxon>Klebsiella</taxon>
        <taxon>Klebsiella pneumoniae complex</taxon>
    </lineage>
</organism>
<feature type="domain" description="Replication gene A protein-like" evidence="7">
    <location>
        <begin position="166"/>
        <end position="482"/>
    </location>
</feature>
<protein>
    <submittedName>
        <fullName evidence="8">Gp36</fullName>
    </submittedName>
</protein>
<keyword evidence="6" id="KW-0378">Hydrolase</keyword>
<dbReference type="GO" id="GO:0016787">
    <property type="term" value="F:hydrolase activity"/>
    <property type="evidence" value="ECO:0007669"/>
    <property type="project" value="UniProtKB-KW"/>
</dbReference>
<accession>A0A509A9L4</accession>
<evidence type="ECO:0000259" key="7">
    <source>
        <dbReference type="Pfam" id="PF05840"/>
    </source>
</evidence>
<gene>
    <name evidence="8" type="ORF">NCTC11678_03283</name>
</gene>
<evidence type="ECO:0000256" key="6">
    <source>
        <dbReference type="ARBA" id="ARBA00022801"/>
    </source>
</evidence>
<dbReference type="EMBL" id="CABFNL010000002">
    <property type="protein sequence ID" value="VUA78641.1"/>
    <property type="molecule type" value="Genomic_DNA"/>
</dbReference>
<sequence>MPHMASQKRQIMSDYSSLVWEWNAKRQAINPNHVSDPQIEYLTPKGERKTLAYADLVDTVYRTPMRPREGAAREAFDRKGRAHYLRRRVQTLPAFIRKRFSLRLESLERHDPKEAVRWLFNTFERHVLRRVDAVNAQYLPQAALPAILAPLRDDFHLLPWADKKRLKRLAYKLANLMKSEFMREFDFQYEKTADVEFSTLYAYGFIASKATALNIAIPGWSRYCEEKLEAEEALRAVARLQSEKWWLGKIRRIHDCWREHLMIAAGYVSKVASPYCSDPCFKEWIAQKKANFEYLQAMELEDQDTGERTSLLDKVMGSTSNPKNARAELMVRMRGFEDMAKEMGLVGMFYTLTAPSRYHSSHVKSGKRNDKYRDASPRQTQKYLCKVWARVRAKWGREGIRAFGFRVAEPHHDGTPHWHLLLFLRPEEAEYATAIFRKHALKEDGNEPGAQEHRFTVTPIDEKFGSATGYIAKYISKNIDGYGMDGELDDESGQPVKEMAKRVRAWASRWNIRQFQQIGGAPVTTWRELRRLGNRELVLHPEIEEARAAADASDWPGYNHAQGGPLVSRDCLRVRISYEYTEEGNDYGDTVAKITGVYCPLTIRESVIFTRTTDYKIVPKRKPAPVEVLTLEGRAAAPRSSVNNCTGRAESDKKTPSETAVSAHKTAPDDSSVTELPLNIDVLKRYSRQQRQEITSRLRKSARESSDQAFTRTARGLRTSIDDETALTWGPKVTAAKDMSLTPEEAEQRWREQLRIEAEQRADNYAAAVAEYQKKKAEAALLRQNGAASINQNQNSPQPDIRAGAQAMPDKAIAGLDRRNIILTDGEVRALLSGCILAYGEMEFAIREGDLVVEHRLYKHANHTPASATKQSELLSRWQKAIRKKL</sequence>
<proteinExistence type="inferred from homology"/>
<evidence type="ECO:0000256" key="3">
    <source>
        <dbReference type="ARBA" id="ARBA00022705"/>
    </source>
</evidence>
<dbReference type="GO" id="GO:0004519">
    <property type="term" value="F:endonuclease activity"/>
    <property type="evidence" value="ECO:0007669"/>
    <property type="project" value="UniProtKB-KW"/>
</dbReference>
<evidence type="ECO:0000313" key="8">
    <source>
        <dbReference type="EMBL" id="VUA78641.1"/>
    </source>
</evidence>
<comment type="similarity">
    <text evidence="2">Belongs to the phage GPA family.</text>
</comment>
<dbReference type="AlphaFoldDB" id="A0A509A9L4"/>